<evidence type="ECO:0000313" key="1">
    <source>
        <dbReference type="EMBL" id="MEY2249604.1"/>
    </source>
</evidence>
<keyword evidence="2" id="KW-1185">Reference proteome</keyword>
<reference evidence="1 2" key="1">
    <citation type="journal article" date="2016" name="Int. J. Syst. Evol. Microbiol.">
        <title>Description of Comamonas sediminis sp. nov., isolated from lagoon sediments.</title>
        <authorList>
            <person name="Subhash Y."/>
            <person name="Bang J.J."/>
            <person name="You T.H."/>
            <person name="Lee S.S."/>
        </authorList>
    </citation>
    <scope>NUCLEOTIDE SEQUENCE [LARGE SCALE GENOMIC DNA]</scope>
    <source>
        <strain evidence="1 2">JCM 31169</strain>
    </source>
</reference>
<dbReference type="Proteomes" id="UP001562178">
    <property type="component" value="Unassembled WGS sequence"/>
</dbReference>
<evidence type="ECO:0000313" key="2">
    <source>
        <dbReference type="Proteomes" id="UP001562178"/>
    </source>
</evidence>
<accession>A0ABV4AWM0</accession>
<protein>
    <submittedName>
        <fullName evidence="1">Uncharacterized protein</fullName>
    </submittedName>
</protein>
<dbReference type="EMBL" id="JBGBDC010000001">
    <property type="protein sequence ID" value="MEY2249604.1"/>
    <property type="molecule type" value="Genomic_DNA"/>
</dbReference>
<organism evidence="1 2">
    <name type="scientific">Comamonas sediminis</name>
    <dbReference type="NCBI Taxonomy" id="1783360"/>
    <lineage>
        <taxon>Bacteria</taxon>
        <taxon>Pseudomonadati</taxon>
        <taxon>Pseudomonadota</taxon>
        <taxon>Betaproteobacteria</taxon>
        <taxon>Burkholderiales</taxon>
        <taxon>Comamonadaceae</taxon>
        <taxon>Comamonas</taxon>
    </lineage>
</organism>
<dbReference type="RefSeq" id="WP_369458773.1">
    <property type="nucleotide sequence ID" value="NZ_JBGBDC010000001.1"/>
</dbReference>
<name>A0ABV4AWM0_9BURK</name>
<sequence length="51" mass="5872">MSQLSALVTAKNFFDYFSIQVITFWISFGVQGNGAMQCRFLFPDHHQDDDP</sequence>
<comment type="caution">
    <text evidence="1">The sequence shown here is derived from an EMBL/GenBank/DDBJ whole genome shotgun (WGS) entry which is preliminary data.</text>
</comment>
<proteinExistence type="predicted"/>
<gene>
    <name evidence="1" type="ORF">AB7A72_01180</name>
</gene>